<protein>
    <recommendedName>
        <fullName evidence="3">DUF2934 domain-containing protein</fullName>
    </recommendedName>
</protein>
<reference evidence="2" key="1">
    <citation type="journal article" date="2020" name="MBio">
        <title>Horizontal gene transfer to a defensive symbiont with a reduced genome amongst a multipartite beetle microbiome.</title>
        <authorList>
            <person name="Waterworth S.C."/>
            <person name="Florez L.V."/>
            <person name="Rees E.R."/>
            <person name="Hertweck C."/>
            <person name="Kaltenpoth M."/>
            <person name="Kwan J.C."/>
        </authorList>
    </citation>
    <scope>NUCLEOTIDE SEQUENCE [LARGE SCALE GENOMIC DNA]</scope>
</reference>
<proteinExistence type="predicted"/>
<dbReference type="InterPro" id="IPR021327">
    <property type="entry name" value="DUF2934"/>
</dbReference>
<evidence type="ECO:0000313" key="2">
    <source>
        <dbReference type="Proteomes" id="UP000487117"/>
    </source>
</evidence>
<dbReference type="AlphaFoldDB" id="A0A7V8FJ09"/>
<dbReference type="EMBL" id="WNDS01000001">
    <property type="protein sequence ID" value="KAF1016882.1"/>
    <property type="molecule type" value="Genomic_DNA"/>
</dbReference>
<dbReference type="Pfam" id="PF11154">
    <property type="entry name" value="DUF2934"/>
    <property type="match status" value="1"/>
</dbReference>
<dbReference type="Proteomes" id="UP000487117">
    <property type="component" value="Unassembled WGS sequence"/>
</dbReference>
<evidence type="ECO:0008006" key="3">
    <source>
        <dbReference type="Google" id="ProtNLM"/>
    </source>
</evidence>
<gene>
    <name evidence="1" type="ORF">GAK31_00141</name>
</gene>
<evidence type="ECO:0000313" key="1">
    <source>
        <dbReference type="EMBL" id="KAF1016882.1"/>
    </source>
</evidence>
<name>A0A7V8FJ09_STEMA</name>
<accession>A0A7V8FJ09</accession>
<comment type="caution">
    <text evidence="1">The sequence shown here is derived from an EMBL/GenBank/DDBJ whole genome shotgun (WGS) entry which is preliminary data.</text>
</comment>
<organism evidence="1 2">
    <name type="scientific">Stenotrophomonas maltophilia</name>
    <name type="common">Pseudomonas maltophilia</name>
    <name type="synonym">Xanthomonas maltophilia</name>
    <dbReference type="NCBI Taxonomy" id="40324"/>
    <lineage>
        <taxon>Bacteria</taxon>
        <taxon>Pseudomonadati</taxon>
        <taxon>Pseudomonadota</taxon>
        <taxon>Gammaproteobacteria</taxon>
        <taxon>Lysobacterales</taxon>
        <taxon>Lysobacteraceae</taxon>
        <taxon>Stenotrophomonas</taxon>
        <taxon>Stenotrophomonas maltophilia group</taxon>
    </lineage>
</organism>
<sequence>MDASEQRRRTEALAHQIWEAEGRPDGQEQRHWHMAERLVQAEIAAGSTRSGADDGQP</sequence>